<dbReference type="STRING" id="709323.GCA_001047135_01412"/>
<evidence type="ECO:0000256" key="1">
    <source>
        <dbReference type="ARBA" id="ARBA00004672"/>
    </source>
</evidence>
<dbReference type="EC" id="6.3.2.6" evidence="8"/>
<dbReference type="PANTHER" id="PTHR43599:SF3">
    <property type="entry name" value="SI:DKEY-6E2.2"/>
    <property type="match status" value="1"/>
</dbReference>
<dbReference type="GO" id="GO:0006189">
    <property type="term" value="P:'de novo' IMP biosynthetic process"/>
    <property type="evidence" value="ECO:0007669"/>
    <property type="project" value="UniProtKB-UniRule"/>
</dbReference>
<protein>
    <recommendedName>
        <fullName evidence="8">Phosphoribosylaminoimidazole-succinocarboxamide synthase</fullName>
        <ecNumber evidence="8">6.3.2.6</ecNumber>
    </recommendedName>
    <alternativeName>
        <fullName evidence="8">SAICAR synthetase</fullName>
    </alternativeName>
</protein>
<gene>
    <name evidence="8 11" type="primary">purC</name>
    <name evidence="11" type="ORF">FTRO_0100100</name>
    <name evidence="10" type="ORF">R53137_KAKDMLNK_01501</name>
</gene>
<dbReference type="GO" id="GO:0009236">
    <property type="term" value="P:cobalamin biosynthetic process"/>
    <property type="evidence" value="ECO:0007669"/>
    <property type="project" value="InterPro"/>
</dbReference>
<dbReference type="PROSITE" id="PS01058">
    <property type="entry name" value="SAICAR_SYNTHETASE_2"/>
    <property type="match status" value="1"/>
</dbReference>
<dbReference type="SUPFAM" id="SSF56104">
    <property type="entry name" value="SAICAR synthase-like"/>
    <property type="match status" value="1"/>
</dbReference>
<evidence type="ECO:0000313" key="11">
    <source>
        <dbReference type="EMBL" id="GAP04847.1"/>
    </source>
</evidence>
<evidence type="ECO:0000256" key="8">
    <source>
        <dbReference type="HAMAP-Rule" id="MF_00137"/>
    </source>
</evidence>
<dbReference type="RefSeq" id="WP_059394189.1">
    <property type="nucleotide sequence ID" value="NZ_BOJU01000006.1"/>
</dbReference>
<comment type="pathway">
    <text evidence="1 8">Purine metabolism; IMP biosynthesis via de novo pathway; 5-amino-1-(5-phospho-D-ribosyl)imidazole-4-carboxamide from 5-amino-1-(5-phospho-D-ribosyl)imidazole-4-carboxylate: step 1/2.</text>
</comment>
<evidence type="ECO:0000259" key="9">
    <source>
        <dbReference type="Pfam" id="PF01259"/>
    </source>
</evidence>
<evidence type="ECO:0000313" key="10">
    <source>
        <dbReference type="EMBL" id="CAK1253652.1"/>
    </source>
</evidence>
<dbReference type="EMBL" id="DF968087">
    <property type="protein sequence ID" value="GAP04847.1"/>
    <property type="molecule type" value="Genomic_DNA"/>
</dbReference>
<evidence type="ECO:0000256" key="2">
    <source>
        <dbReference type="ARBA" id="ARBA00010190"/>
    </source>
</evidence>
<dbReference type="Gene3D" id="3.30.200.20">
    <property type="entry name" value="Phosphorylase Kinase, domain 1"/>
    <property type="match status" value="1"/>
</dbReference>
<dbReference type="GO" id="GO:0005524">
    <property type="term" value="F:ATP binding"/>
    <property type="evidence" value="ECO:0007669"/>
    <property type="project" value="UniProtKB-KW"/>
</dbReference>
<sequence>MTENTVEFGGQQLTRGDLLYEGKAKQVFATNDPSIIWMHYMDQVTALNGKVKEEYSGKGELNSSISNLLFTYLSNQGLQHHWLGSISATDELVKKVDIIPLEVVTRNYTAGHFVSRFGVEPMQQLSPRVQELYYKSDELDDPFMNDSQAVSLHFASEADLKTVYGLADQVNELLVALFNKIDITLIDYKLEFGRLADGQIILADELSPDNMRLVDQKTGKSLDKDVFRQKQGDLRVGYQDVLQRLQDALK</sequence>
<dbReference type="PANTHER" id="PTHR43599">
    <property type="entry name" value="MULTIFUNCTIONAL PROTEIN ADE2"/>
    <property type="match status" value="1"/>
</dbReference>
<evidence type="ECO:0000256" key="5">
    <source>
        <dbReference type="ARBA" id="ARBA00022755"/>
    </source>
</evidence>
<keyword evidence="3 8" id="KW-0436">Ligase</keyword>
<dbReference type="UniPathway" id="UPA00074">
    <property type="reaction ID" value="UER00131"/>
</dbReference>
<reference evidence="11" key="1">
    <citation type="journal article" date="2015" name="BMC Genomics">
        <title>Comparative genomics of Fructobacillus spp. and Leuconostoc spp. reveals niche-specific evolution of Fructobacillus spp.</title>
        <authorList>
            <person name="Endo A."/>
            <person name="Tanizawa Y."/>
            <person name="Tanaka N."/>
            <person name="Maeno S."/>
            <person name="Kumar H."/>
            <person name="Shiwa Y."/>
            <person name="Okada S."/>
            <person name="Yoshikawa H."/>
            <person name="Dicks L."/>
            <person name="Nakagawa J."/>
            <person name="Arita M."/>
        </authorList>
    </citation>
    <scope>NUCLEOTIDE SEQUENCE [LARGE SCALE GENOMIC DNA]</scope>
    <source>
        <strain evidence="11">F214-1</strain>
    </source>
</reference>
<comment type="similarity">
    <text evidence="2 8">Belongs to the SAICAR synthetase family.</text>
</comment>
<dbReference type="EMBL" id="CAUZLT010000006">
    <property type="protein sequence ID" value="CAK1253652.1"/>
    <property type="molecule type" value="Genomic_DNA"/>
</dbReference>
<evidence type="ECO:0000256" key="3">
    <source>
        <dbReference type="ARBA" id="ARBA00022598"/>
    </source>
</evidence>
<reference evidence="10 12" key="2">
    <citation type="submission" date="2023-10" db="EMBL/GenBank/DDBJ databases">
        <authorList>
            <person name="Botero Cardona J."/>
        </authorList>
    </citation>
    <scope>NUCLEOTIDE SEQUENCE [LARGE SCALE GENOMIC DNA]</scope>
    <source>
        <strain evidence="10 12">R-53137</strain>
    </source>
</reference>
<comment type="catalytic activity">
    <reaction evidence="7 8">
        <text>5-amino-1-(5-phospho-D-ribosyl)imidazole-4-carboxylate + L-aspartate + ATP = (2S)-2-[5-amino-1-(5-phospho-beta-D-ribosyl)imidazole-4-carboxamido]succinate + ADP + phosphate + 2 H(+)</text>
        <dbReference type="Rhea" id="RHEA:22628"/>
        <dbReference type="ChEBI" id="CHEBI:15378"/>
        <dbReference type="ChEBI" id="CHEBI:29991"/>
        <dbReference type="ChEBI" id="CHEBI:30616"/>
        <dbReference type="ChEBI" id="CHEBI:43474"/>
        <dbReference type="ChEBI" id="CHEBI:58443"/>
        <dbReference type="ChEBI" id="CHEBI:77657"/>
        <dbReference type="ChEBI" id="CHEBI:456216"/>
        <dbReference type="EC" id="6.3.2.6"/>
    </reaction>
</comment>
<dbReference type="Proteomes" id="UP000064514">
    <property type="component" value="Unassembled WGS sequence"/>
</dbReference>
<accession>A0A3F3H524</accession>
<proteinExistence type="inferred from homology"/>
<keyword evidence="4 8" id="KW-0547">Nucleotide-binding</keyword>
<dbReference type="InterPro" id="IPR028923">
    <property type="entry name" value="SAICAR_synt/ADE2_N"/>
</dbReference>
<dbReference type="InterPro" id="IPR033934">
    <property type="entry name" value="SAICAR_synt_PurC"/>
</dbReference>
<dbReference type="HAMAP" id="MF_00137">
    <property type="entry name" value="SAICAR_synth"/>
    <property type="match status" value="1"/>
</dbReference>
<organism evidence="11">
    <name type="scientific">Fructobacillus tropaeoli</name>
    <dbReference type="NCBI Taxonomy" id="709323"/>
    <lineage>
        <taxon>Bacteria</taxon>
        <taxon>Bacillati</taxon>
        <taxon>Bacillota</taxon>
        <taxon>Bacilli</taxon>
        <taxon>Lactobacillales</taxon>
        <taxon>Lactobacillaceae</taxon>
        <taxon>Fructobacillus</taxon>
    </lineage>
</organism>
<dbReference type="CDD" id="cd01415">
    <property type="entry name" value="SAICAR_synt_PurC"/>
    <property type="match status" value="1"/>
</dbReference>
<keyword evidence="5 8" id="KW-0658">Purine biosynthesis</keyword>
<keyword evidence="12" id="KW-1185">Reference proteome</keyword>
<name>A0A3F3H524_9LACO</name>
<dbReference type="GO" id="GO:0004639">
    <property type="term" value="F:phosphoribosylaminoimidazolesuccinocarboxamide synthase activity"/>
    <property type="evidence" value="ECO:0007669"/>
    <property type="project" value="UniProtKB-UniRule"/>
</dbReference>
<evidence type="ECO:0000256" key="7">
    <source>
        <dbReference type="ARBA" id="ARBA00048475"/>
    </source>
</evidence>
<dbReference type="InterPro" id="IPR018236">
    <property type="entry name" value="SAICAR_synthetase_CS"/>
</dbReference>
<dbReference type="AlphaFoldDB" id="A0A3F3H524"/>
<dbReference type="Gene3D" id="3.30.470.20">
    <property type="entry name" value="ATP-grasp fold, B domain"/>
    <property type="match status" value="1"/>
</dbReference>
<dbReference type="Proteomes" id="UP001314262">
    <property type="component" value="Unassembled WGS sequence"/>
</dbReference>
<feature type="domain" description="SAICAR synthetase/ADE2 N-terminal" evidence="9">
    <location>
        <begin position="18"/>
        <end position="244"/>
    </location>
</feature>
<evidence type="ECO:0000256" key="4">
    <source>
        <dbReference type="ARBA" id="ARBA00022741"/>
    </source>
</evidence>
<evidence type="ECO:0000313" key="12">
    <source>
        <dbReference type="Proteomes" id="UP001314262"/>
    </source>
</evidence>
<dbReference type="Pfam" id="PF01259">
    <property type="entry name" value="SAICAR_synt"/>
    <property type="match status" value="1"/>
</dbReference>
<keyword evidence="6 8" id="KW-0067">ATP-binding</keyword>
<evidence type="ECO:0000256" key="6">
    <source>
        <dbReference type="ARBA" id="ARBA00022840"/>
    </source>
</evidence>
<dbReference type="InterPro" id="IPR050089">
    <property type="entry name" value="SAICAR_synthetase"/>
</dbReference>